<dbReference type="AlphaFoldDB" id="A0A1W6N3G0"/>
<organism evidence="2 3">
    <name type="scientific">Candidatus Nucleicultrix amoebiphila FS5</name>
    <dbReference type="NCBI Taxonomy" id="1414854"/>
    <lineage>
        <taxon>Bacteria</taxon>
        <taxon>Pseudomonadati</taxon>
        <taxon>Pseudomonadota</taxon>
        <taxon>Alphaproteobacteria</taxon>
        <taxon>Holosporales</taxon>
        <taxon>Candidatus Nucleicultricaceae</taxon>
        <taxon>Candidatus Nucleicultrix</taxon>
    </lineage>
</organism>
<proteinExistence type="predicted"/>
<evidence type="ECO:0000313" key="3">
    <source>
        <dbReference type="Proteomes" id="UP000237351"/>
    </source>
</evidence>
<evidence type="ECO:0000313" key="2">
    <source>
        <dbReference type="EMBL" id="ARN84291.1"/>
    </source>
</evidence>
<feature type="signal peptide" evidence="1">
    <location>
        <begin position="1"/>
        <end position="19"/>
    </location>
</feature>
<feature type="chain" id="PRO_5012754888" description="DUF4296 domain-containing protein" evidence="1">
    <location>
        <begin position="20"/>
        <end position="125"/>
    </location>
</feature>
<dbReference type="RefSeq" id="WP_085783664.1">
    <property type="nucleotide sequence ID" value="NZ_CP008743.1"/>
</dbReference>
<dbReference type="STRING" id="1414854.GQ61_01890"/>
<dbReference type="Proteomes" id="UP000237351">
    <property type="component" value="Chromosome"/>
</dbReference>
<reference evidence="2 3" key="1">
    <citation type="submission" date="2014-06" db="EMBL/GenBank/DDBJ databases">
        <title>The genome of the endonuclear symbiont Nucleicultrix amoebiphila.</title>
        <authorList>
            <person name="Schulz F."/>
            <person name="Horn M."/>
        </authorList>
    </citation>
    <scope>NUCLEOTIDE SEQUENCE [LARGE SCALE GENOMIC DNA]</scope>
    <source>
        <strain evidence="2 3">FS5</strain>
    </source>
</reference>
<dbReference type="EMBL" id="CP008743">
    <property type="protein sequence ID" value="ARN84291.1"/>
    <property type="molecule type" value="Genomic_DNA"/>
</dbReference>
<accession>A0A1W6N3G0</accession>
<evidence type="ECO:0000256" key="1">
    <source>
        <dbReference type="SAM" id="SignalP"/>
    </source>
</evidence>
<sequence length="125" mass="15157">MKKLLSILVLLFSFNPLMGTDIIDEAKDKQPTVIRRLEVTVYKEDYDWLKAMNMMSYFELTDEIWYEYRPVYITPLDIFIFEDFISFVEKGKKLMHRTTLSIPEKKNLIDEFKDLHKKIVEYFKK</sequence>
<dbReference type="KEGG" id="naf:GQ61_01890"/>
<evidence type="ECO:0008006" key="4">
    <source>
        <dbReference type="Google" id="ProtNLM"/>
    </source>
</evidence>
<gene>
    <name evidence="2" type="ORF">GQ61_01890</name>
</gene>
<name>A0A1W6N3G0_9PROT</name>
<protein>
    <recommendedName>
        <fullName evidence="4">DUF4296 domain-containing protein</fullName>
    </recommendedName>
</protein>
<keyword evidence="3" id="KW-1185">Reference proteome</keyword>
<keyword evidence="1" id="KW-0732">Signal</keyword>